<feature type="transmembrane region" description="Helical" evidence="8">
    <location>
        <begin position="149"/>
        <end position="171"/>
    </location>
</feature>
<evidence type="ECO:0000259" key="9">
    <source>
        <dbReference type="Pfam" id="PF09335"/>
    </source>
</evidence>
<dbReference type="EMBL" id="BAAAUX010000020">
    <property type="protein sequence ID" value="GAA2808319.1"/>
    <property type="molecule type" value="Genomic_DNA"/>
</dbReference>
<dbReference type="PANTHER" id="PTHR30353:SF0">
    <property type="entry name" value="TRANSMEMBRANE PROTEIN"/>
    <property type="match status" value="1"/>
</dbReference>
<comment type="subcellular location">
    <subcellularLocation>
        <location evidence="1">Cell membrane</location>
        <topology evidence="1">Multi-pass membrane protein</topology>
    </subcellularLocation>
</comment>
<feature type="transmembrane region" description="Helical" evidence="8">
    <location>
        <begin position="177"/>
        <end position="200"/>
    </location>
</feature>
<sequence>MTWLNEIDTAVRDFLAWAGSLNPWLCVAGVLIVLSLETSLFVGLVVPGEAALLLAVGVLGARWAVPLFGAAVAANMIGQTGGYWLGRALGPRLRRSWAGRKIGEHRWTAAEAIVHGSGGRALITTRFVAVVHSVVPAVVGTLRLPFRRFLGLAAIGAALWAAVLTCAAVALGEAARVVGYGWTALALTCVGGGGAAVVLVRAARRRRSGPDHGGDAPVSAGSQGPDQDADAPASAPAGAPGPDHNGNTQASTPAGSPAPDRDADAPGSTPAGAPGPDDGGDAPASAPASAPAPDQDPDAPRSTPASASGPDHDGDPPAPVPAGARVPAPADARGSRGAGESGGRIRRSDDDRGGQLGDGVGNFGEGTRAGETRDLGGGTRSGTGGDIRGGDGGHIRSGGNVGGQAHERCDQQS</sequence>
<evidence type="ECO:0000256" key="5">
    <source>
        <dbReference type="ARBA" id="ARBA00022989"/>
    </source>
</evidence>
<evidence type="ECO:0000256" key="1">
    <source>
        <dbReference type="ARBA" id="ARBA00004651"/>
    </source>
</evidence>
<feature type="compositionally biased region" description="Gly residues" evidence="7">
    <location>
        <begin position="375"/>
        <end position="387"/>
    </location>
</feature>
<feature type="transmembrane region" description="Helical" evidence="8">
    <location>
        <begin position="14"/>
        <end position="34"/>
    </location>
</feature>
<keyword evidence="5 8" id="KW-1133">Transmembrane helix</keyword>
<evidence type="ECO:0000256" key="2">
    <source>
        <dbReference type="ARBA" id="ARBA00010792"/>
    </source>
</evidence>
<feature type="compositionally biased region" description="Low complexity" evidence="7">
    <location>
        <begin position="321"/>
        <end position="332"/>
    </location>
</feature>
<dbReference type="Proteomes" id="UP001500979">
    <property type="component" value="Unassembled WGS sequence"/>
</dbReference>
<evidence type="ECO:0000256" key="3">
    <source>
        <dbReference type="ARBA" id="ARBA00022475"/>
    </source>
</evidence>
<feature type="compositionally biased region" description="Low complexity" evidence="7">
    <location>
        <begin position="265"/>
        <end position="293"/>
    </location>
</feature>
<keyword evidence="11" id="KW-1185">Reference proteome</keyword>
<feature type="compositionally biased region" description="Polar residues" evidence="7">
    <location>
        <begin position="245"/>
        <end position="254"/>
    </location>
</feature>
<dbReference type="PANTHER" id="PTHR30353">
    <property type="entry name" value="INNER MEMBRANE PROTEIN DEDA-RELATED"/>
    <property type="match status" value="1"/>
</dbReference>
<keyword evidence="4 8" id="KW-0812">Transmembrane</keyword>
<evidence type="ECO:0000256" key="4">
    <source>
        <dbReference type="ARBA" id="ARBA00022692"/>
    </source>
</evidence>
<feature type="domain" description="VTT" evidence="9">
    <location>
        <begin position="47"/>
        <end position="166"/>
    </location>
</feature>
<evidence type="ECO:0000256" key="8">
    <source>
        <dbReference type="SAM" id="Phobius"/>
    </source>
</evidence>
<proteinExistence type="inferred from homology"/>
<dbReference type="RefSeq" id="WP_344683568.1">
    <property type="nucleotide sequence ID" value="NZ_BAAAUX010000020.1"/>
</dbReference>
<dbReference type="InterPro" id="IPR032816">
    <property type="entry name" value="VTT_dom"/>
</dbReference>
<protein>
    <recommendedName>
        <fullName evidence="9">VTT domain-containing protein</fullName>
    </recommendedName>
</protein>
<evidence type="ECO:0000256" key="7">
    <source>
        <dbReference type="SAM" id="MobiDB-lite"/>
    </source>
</evidence>
<accession>A0ABN3VIE6</accession>
<feature type="compositionally biased region" description="Gly residues" evidence="7">
    <location>
        <begin position="354"/>
        <end position="364"/>
    </location>
</feature>
<feature type="compositionally biased region" description="Low complexity" evidence="7">
    <location>
        <begin position="222"/>
        <end position="243"/>
    </location>
</feature>
<reference evidence="10 11" key="1">
    <citation type="journal article" date="2019" name="Int. J. Syst. Evol. Microbiol.">
        <title>The Global Catalogue of Microorganisms (GCM) 10K type strain sequencing project: providing services to taxonomists for standard genome sequencing and annotation.</title>
        <authorList>
            <consortium name="The Broad Institute Genomics Platform"/>
            <consortium name="The Broad Institute Genome Sequencing Center for Infectious Disease"/>
            <person name="Wu L."/>
            <person name="Ma J."/>
        </authorList>
    </citation>
    <scope>NUCLEOTIDE SEQUENCE [LARGE SCALE GENOMIC DNA]</scope>
    <source>
        <strain evidence="10 11">JCM 9383</strain>
    </source>
</reference>
<keyword evidence="3" id="KW-1003">Cell membrane</keyword>
<evidence type="ECO:0000256" key="6">
    <source>
        <dbReference type="ARBA" id="ARBA00023136"/>
    </source>
</evidence>
<evidence type="ECO:0000313" key="11">
    <source>
        <dbReference type="Proteomes" id="UP001500979"/>
    </source>
</evidence>
<name>A0ABN3VIE6_9PSEU</name>
<gene>
    <name evidence="10" type="ORF">GCM10010470_49450</name>
</gene>
<evidence type="ECO:0000313" key="10">
    <source>
        <dbReference type="EMBL" id="GAA2808319.1"/>
    </source>
</evidence>
<feature type="transmembrane region" description="Helical" evidence="8">
    <location>
        <begin position="67"/>
        <end position="86"/>
    </location>
</feature>
<organism evidence="10 11">
    <name type="scientific">Saccharopolyspora taberi</name>
    <dbReference type="NCBI Taxonomy" id="60895"/>
    <lineage>
        <taxon>Bacteria</taxon>
        <taxon>Bacillati</taxon>
        <taxon>Actinomycetota</taxon>
        <taxon>Actinomycetes</taxon>
        <taxon>Pseudonocardiales</taxon>
        <taxon>Pseudonocardiaceae</taxon>
        <taxon>Saccharopolyspora</taxon>
    </lineage>
</organism>
<dbReference type="InterPro" id="IPR032818">
    <property type="entry name" value="DedA-like"/>
</dbReference>
<comment type="similarity">
    <text evidence="2">Belongs to the DedA family.</text>
</comment>
<keyword evidence="6 8" id="KW-0472">Membrane</keyword>
<comment type="caution">
    <text evidence="10">The sequence shown here is derived from an EMBL/GenBank/DDBJ whole genome shotgun (WGS) entry which is preliminary data.</text>
</comment>
<dbReference type="Pfam" id="PF09335">
    <property type="entry name" value="VTT_dom"/>
    <property type="match status" value="1"/>
</dbReference>
<feature type="region of interest" description="Disordered" evidence="7">
    <location>
        <begin position="206"/>
        <end position="413"/>
    </location>
</feature>